<evidence type="ECO:0000256" key="1">
    <source>
        <dbReference type="ARBA" id="ARBA00004613"/>
    </source>
</evidence>
<comment type="subcellular location">
    <subcellularLocation>
        <location evidence="1">Secreted</location>
    </subcellularLocation>
</comment>
<dbReference type="InterPro" id="IPR004911">
    <property type="entry name" value="Interferon-induced_GILT"/>
</dbReference>
<comment type="similarity">
    <text evidence="2">Belongs to the GILT family.</text>
</comment>
<dbReference type="GO" id="GO:0016671">
    <property type="term" value="F:oxidoreductase activity, acting on a sulfur group of donors, disulfide as acceptor"/>
    <property type="evidence" value="ECO:0007669"/>
    <property type="project" value="InterPro"/>
</dbReference>
<feature type="chain" id="PRO_5029496902" evidence="6">
    <location>
        <begin position="24"/>
        <end position="91"/>
    </location>
</feature>
<dbReference type="PANTHER" id="PTHR13234">
    <property type="entry name" value="GAMMA-INTERFERON INDUCIBLE LYSOSOMAL THIOL REDUCTASE GILT"/>
    <property type="match status" value="1"/>
</dbReference>
<feature type="signal peptide" evidence="6">
    <location>
        <begin position="1"/>
        <end position="23"/>
    </location>
</feature>
<dbReference type="EMBL" id="JAAARO010000002">
    <property type="protein sequence ID" value="KAF5751337.1"/>
    <property type="molecule type" value="Genomic_DNA"/>
</dbReference>
<proteinExistence type="inferred from homology"/>
<protein>
    <submittedName>
        <fullName evidence="7">Gamma-interferon-inducible lysosomal thiol reductase-like isoform X1</fullName>
    </submittedName>
</protein>
<dbReference type="GO" id="GO:0005576">
    <property type="term" value="C:extracellular region"/>
    <property type="evidence" value="ECO:0007669"/>
    <property type="project" value="UniProtKB-SubCell"/>
</dbReference>
<evidence type="ECO:0000256" key="2">
    <source>
        <dbReference type="ARBA" id="ARBA00005679"/>
    </source>
</evidence>
<dbReference type="PANTHER" id="PTHR13234:SF8">
    <property type="entry name" value="GAMMA-INTERFERON-INDUCIBLE LYSOSOMAL THIOL REDUCTASE"/>
    <property type="match status" value="1"/>
</dbReference>
<comment type="caution">
    <text evidence="7">The sequence shown here is derived from an EMBL/GenBank/DDBJ whole genome shotgun (WGS) entry which is preliminary data.</text>
</comment>
<accession>A0A7J7DYC7</accession>
<evidence type="ECO:0000256" key="5">
    <source>
        <dbReference type="ARBA" id="ARBA00023180"/>
    </source>
</evidence>
<dbReference type="InParanoid" id="A0A7J7DYC7"/>
<keyword evidence="5" id="KW-0325">Glycoprotein</keyword>
<evidence type="ECO:0000256" key="4">
    <source>
        <dbReference type="ARBA" id="ARBA00022729"/>
    </source>
</evidence>
<keyword evidence="3" id="KW-0964">Secreted</keyword>
<organism evidence="7 8">
    <name type="scientific">Tripterygium wilfordii</name>
    <name type="common">Thunder God vine</name>
    <dbReference type="NCBI Taxonomy" id="458696"/>
    <lineage>
        <taxon>Eukaryota</taxon>
        <taxon>Viridiplantae</taxon>
        <taxon>Streptophyta</taxon>
        <taxon>Embryophyta</taxon>
        <taxon>Tracheophyta</taxon>
        <taxon>Spermatophyta</taxon>
        <taxon>Magnoliopsida</taxon>
        <taxon>eudicotyledons</taxon>
        <taxon>Gunneridae</taxon>
        <taxon>Pentapetalae</taxon>
        <taxon>rosids</taxon>
        <taxon>fabids</taxon>
        <taxon>Celastrales</taxon>
        <taxon>Celastraceae</taxon>
        <taxon>Tripterygium</taxon>
    </lineage>
</organism>
<keyword evidence="4 6" id="KW-0732">Signal</keyword>
<sequence length="91" mass="10394">MASLRVTILPLLFCMFFSPYVLASKPFRLDSSKVSLGLYYESLCLYSANFIVNYLVKLFEDDLICIMDLKLVPWGNAKIRGNDLQLPARPL</sequence>
<dbReference type="Pfam" id="PF03227">
    <property type="entry name" value="GILT"/>
    <property type="match status" value="1"/>
</dbReference>
<evidence type="ECO:0000256" key="3">
    <source>
        <dbReference type="ARBA" id="ARBA00022525"/>
    </source>
</evidence>
<dbReference type="Proteomes" id="UP000593562">
    <property type="component" value="Unassembled WGS sequence"/>
</dbReference>
<name>A0A7J7DYC7_TRIWF</name>
<reference evidence="7 8" key="1">
    <citation type="journal article" date="2020" name="Nat. Commun.">
        <title>Genome of Tripterygium wilfordii and identification of cytochrome P450 involved in triptolide biosynthesis.</title>
        <authorList>
            <person name="Tu L."/>
            <person name="Su P."/>
            <person name="Zhang Z."/>
            <person name="Gao L."/>
            <person name="Wang J."/>
            <person name="Hu T."/>
            <person name="Zhou J."/>
            <person name="Zhang Y."/>
            <person name="Zhao Y."/>
            <person name="Liu Y."/>
            <person name="Song Y."/>
            <person name="Tong Y."/>
            <person name="Lu Y."/>
            <person name="Yang J."/>
            <person name="Xu C."/>
            <person name="Jia M."/>
            <person name="Peters R.J."/>
            <person name="Huang L."/>
            <person name="Gao W."/>
        </authorList>
    </citation>
    <scope>NUCLEOTIDE SEQUENCE [LARGE SCALE GENOMIC DNA]</scope>
    <source>
        <strain evidence="8">cv. XIE 37</strain>
        <tissue evidence="7">Leaf</tissue>
    </source>
</reference>
<evidence type="ECO:0000313" key="8">
    <source>
        <dbReference type="Proteomes" id="UP000593562"/>
    </source>
</evidence>
<keyword evidence="8" id="KW-1185">Reference proteome</keyword>
<dbReference type="AlphaFoldDB" id="A0A7J7DYC7"/>
<evidence type="ECO:0000256" key="6">
    <source>
        <dbReference type="SAM" id="SignalP"/>
    </source>
</evidence>
<evidence type="ECO:0000313" key="7">
    <source>
        <dbReference type="EMBL" id="KAF5751337.1"/>
    </source>
</evidence>
<gene>
    <name evidence="7" type="ORF">HS088_TW02G00350</name>
</gene>